<dbReference type="GO" id="GO:0045944">
    <property type="term" value="P:positive regulation of transcription by RNA polymerase II"/>
    <property type="evidence" value="ECO:0007669"/>
    <property type="project" value="TreeGrafter"/>
</dbReference>
<dbReference type="GO" id="GO:0004402">
    <property type="term" value="F:histone acetyltransferase activity"/>
    <property type="evidence" value="ECO:0007669"/>
    <property type="project" value="InterPro"/>
</dbReference>
<comment type="catalytic activity">
    <reaction evidence="12">
        <text>L-lysyl-[protein] + acetyl-CoA = N(6)-acetyl-L-lysyl-[protein] + CoA + H(+)</text>
        <dbReference type="Rhea" id="RHEA:45948"/>
        <dbReference type="Rhea" id="RHEA-COMP:9752"/>
        <dbReference type="Rhea" id="RHEA-COMP:10731"/>
        <dbReference type="ChEBI" id="CHEBI:15378"/>
        <dbReference type="ChEBI" id="CHEBI:29969"/>
        <dbReference type="ChEBI" id="CHEBI:57287"/>
        <dbReference type="ChEBI" id="CHEBI:57288"/>
        <dbReference type="ChEBI" id="CHEBI:61930"/>
        <dbReference type="EC" id="2.3.1.48"/>
    </reaction>
</comment>
<dbReference type="EMBL" id="JAUCMV010000003">
    <property type="protein sequence ID" value="KAK0411999.1"/>
    <property type="molecule type" value="Genomic_DNA"/>
</dbReference>
<dbReference type="AlphaFoldDB" id="A0AA39HWA2"/>
<gene>
    <name evidence="16" type="ORF">QR680_005972</name>
</gene>
<dbReference type="Pfam" id="PF06001">
    <property type="entry name" value="RING_CBP-p300"/>
    <property type="match status" value="1"/>
</dbReference>
<protein>
    <recommendedName>
        <fullName evidence="2">histone acetyltransferase</fullName>
        <ecNumber evidence="2">2.3.1.48</ecNumber>
    </recommendedName>
</protein>
<dbReference type="Gene3D" id="2.10.110.40">
    <property type="match status" value="1"/>
</dbReference>
<keyword evidence="9 13" id="KW-0103">Bromodomain</keyword>
<dbReference type="GO" id="GO:0005667">
    <property type="term" value="C:transcription regulator complex"/>
    <property type="evidence" value="ECO:0007669"/>
    <property type="project" value="TreeGrafter"/>
</dbReference>
<dbReference type="InterPro" id="IPR056484">
    <property type="entry name" value="PHD_P300"/>
</dbReference>
<evidence type="ECO:0000256" key="6">
    <source>
        <dbReference type="ARBA" id="ARBA00022833"/>
    </source>
</evidence>
<dbReference type="Pfam" id="PF08214">
    <property type="entry name" value="HAT_KAT11"/>
    <property type="match status" value="1"/>
</dbReference>
<comment type="caution">
    <text evidence="16">The sequence shown here is derived from an EMBL/GenBank/DDBJ whole genome shotgun (WGS) entry which is preliminary data.</text>
</comment>
<keyword evidence="5" id="KW-0863">Zinc-finger</keyword>
<evidence type="ECO:0000256" key="12">
    <source>
        <dbReference type="ARBA" id="ARBA00048017"/>
    </source>
</evidence>
<evidence type="ECO:0000259" key="14">
    <source>
        <dbReference type="PROSITE" id="PS50014"/>
    </source>
</evidence>
<evidence type="ECO:0000256" key="5">
    <source>
        <dbReference type="ARBA" id="ARBA00022771"/>
    </source>
</evidence>
<dbReference type="InterPro" id="IPR038547">
    <property type="entry name" value="RING_CBP-p300_sf"/>
</dbReference>
<evidence type="ECO:0000256" key="10">
    <source>
        <dbReference type="ARBA" id="ARBA00023163"/>
    </source>
</evidence>
<evidence type="ECO:0000256" key="4">
    <source>
        <dbReference type="ARBA" id="ARBA00022723"/>
    </source>
</evidence>
<evidence type="ECO:0000256" key="11">
    <source>
        <dbReference type="ARBA" id="ARBA00023242"/>
    </source>
</evidence>
<dbReference type="PANTHER" id="PTHR13808:SF1">
    <property type="entry name" value="HISTONE ACETYLTRANSFERASE"/>
    <property type="match status" value="1"/>
</dbReference>
<dbReference type="Gene3D" id="3.30.40.10">
    <property type="entry name" value="Zinc/RING finger domain, C3HC4 (zinc finger)"/>
    <property type="match status" value="1"/>
</dbReference>
<dbReference type="PANTHER" id="PTHR13808">
    <property type="entry name" value="CBP/P300-RELATED"/>
    <property type="match status" value="1"/>
</dbReference>
<keyword evidence="11" id="KW-0539">Nucleus</keyword>
<dbReference type="GO" id="GO:0000123">
    <property type="term" value="C:histone acetyltransferase complex"/>
    <property type="evidence" value="ECO:0007669"/>
    <property type="project" value="TreeGrafter"/>
</dbReference>
<keyword evidence="10" id="KW-0804">Transcription</keyword>
<dbReference type="Gene3D" id="3.30.60.90">
    <property type="match status" value="1"/>
</dbReference>
<dbReference type="SMART" id="SM00297">
    <property type="entry name" value="BROMO"/>
    <property type="match status" value="1"/>
</dbReference>
<organism evidence="16 17">
    <name type="scientific">Steinernema hermaphroditum</name>
    <dbReference type="NCBI Taxonomy" id="289476"/>
    <lineage>
        <taxon>Eukaryota</taxon>
        <taxon>Metazoa</taxon>
        <taxon>Ecdysozoa</taxon>
        <taxon>Nematoda</taxon>
        <taxon>Chromadorea</taxon>
        <taxon>Rhabditida</taxon>
        <taxon>Tylenchina</taxon>
        <taxon>Panagrolaimomorpha</taxon>
        <taxon>Strongyloidoidea</taxon>
        <taxon>Steinernematidae</taxon>
        <taxon>Steinernema</taxon>
    </lineage>
</organism>
<dbReference type="InterPro" id="IPR010303">
    <property type="entry name" value="RING_CBP-p300"/>
</dbReference>
<proteinExistence type="predicted"/>
<dbReference type="GO" id="GO:0003713">
    <property type="term" value="F:transcription coactivator activity"/>
    <property type="evidence" value="ECO:0007669"/>
    <property type="project" value="TreeGrafter"/>
</dbReference>
<dbReference type="Pfam" id="PF00569">
    <property type="entry name" value="ZZ"/>
    <property type="match status" value="1"/>
</dbReference>
<dbReference type="GO" id="GO:0008270">
    <property type="term" value="F:zinc ion binding"/>
    <property type="evidence" value="ECO:0007669"/>
    <property type="project" value="UniProtKB-KW"/>
</dbReference>
<dbReference type="InterPro" id="IPR031162">
    <property type="entry name" value="CBP_P300_HAT"/>
</dbReference>
<keyword evidence="8" id="KW-0805">Transcription regulation</keyword>
<dbReference type="GO" id="GO:0031490">
    <property type="term" value="F:chromatin DNA binding"/>
    <property type="evidence" value="ECO:0007669"/>
    <property type="project" value="TreeGrafter"/>
</dbReference>
<name>A0AA39HWA2_9BILA</name>
<dbReference type="CDD" id="cd15557">
    <property type="entry name" value="PHD_CBP_p300"/>
    <property type="match status" value="1"/>
</dbReference>
<comment type="subcellular location">
    <subcellularLocation>
        <location evidence="1">Nucleus</location>
    </subcellularLocation>
</comment>
<evidence type="ECO:0000256" key="8">
    <source>
        <dbReference type="ARBA" id="ARBA00023015"/>
    </source>
</evidence>
<keyword evidence="4" id="KW-0479">Metal-binding</keyword>
<dbReference type="SUPFAM" id="SSF47370">
    <property type="entry name" value="Bromodomain"/>
    <property type="match status" value="1"/>
</dbReference>
<dbReference type="Pfam" id="PF00439">
    <property type="entry name" value="Bromodomain"/>
    <property type="match status" value="1"/>
</dbReference>
<evidence type="ECO:0000256" key="9">
    <source>
        <dbReference type="ARBA" id="ARBA00023117"/>
    </source>
</evidence>
<dbReference type="InterPro" id="IPR043145">
    <property type="entry name" value="Znf_ZZ_sf"/>
</dbReference>
<dbReference type="InterPro" id="IPR013083">
    <property type="entry name" value="Znf_RING/FYVE/PHD"/>
</dbReference>
<sequence>MWRQKISAHDRRRYHEKMADAMGGGDKVVVLEHIAEFEQKAYDSAKSLNGYLTKLKKIVADFNKYKKASKTKQKIHAAPQKSSWHDELRLVWQRVHDAPECAPFRKPVDPGRLRIQNYYEVVQNPMDMRMILSKLDRAIYRDPWEFCDDMYLMLDNVGLINRKNSRVCKQSNKVEELFVKHINPVMRALGYCCGERFAYTPPAVFCAGKPMCAILRDEQYYCYELRYGQPGFIRSFKHIYCKSCFAGFPEEGVNINNRSHSSIVPKRKFRMLSNDKVDHEPFEICKICYRRWHRICAMHSKEITPEAFECQNCRKARKMPEPENIFTAKKLPQCFLSDHIESRVKQLIVRKCGPRVAGRNQVLVRVLCSTDKEFEVKPLMKQLCGPDFPEKFPYRQKAIFAFQVVDGAEICFFGLYVHEYGSECPDPNKRCVYMSYLDSVNFFQPRDLRTDVYHEIILGYLEYARNLGYVNANIWVCPPAEGSNGYIFNCRPQEQKNPDAERLYDWYKKMLDKGIAEKIVSEYKDIWKQARDENLANVKALPYFEGDYWPDAIESYIREVEEERTKNKENTLQQQDDALIICSPNHGGKQKGTKNVNVTTSSQTATASVEKEVTQKLFDELERHKYLFFTVQLHNNDDLKEISDPDPVVSSELMDHRGALVSKSQEEHWEFSSMRRAKYSTYCLCYALHTELSNINKLWCNKCDAPAALHCNECDDFDLCSRCFELYGHEHLVEVLNS</sequence>
<dbReference type="Pfam" id="PF23570">
    <property type="entry name" value="PHD_P300"/>
    <property type="match status" value="1"/>
</dbReference>
<keyword evidence="3" id="KW-0808">Transferase</keyword>
<dbReference type="PRINTS" id="PR00503">
    <property type="entry name" value="BROMODOMAIN"/>
</dbReference>
<dbReference type="SUPFAM" id="SSF57850">
    <property type="entry name" value="RING/U-box"/>
    <property type="match status" value="1"/>
</dbReference>
<dbReference type="SMART" id="SM01250">
    <property type="entry name" value="KAT11"/>
    <property type="match status" value="1"/>
</dbReference>
<evidence type="ECO:0000313" key="17">
    <source>
        <dbReference type="Proteomes" id="UP001175271"/>
    </source>
</evidence>
<evidence type="ECO:0000313" key="16">
    <source>
        <dbReference type="EMBL" id="KAK0411999.1"/>
    </source>
</evidence>
<feature type="domain" description="Bromo" evidence="14">
    <location>
        <begin position="96"/>
        <end position="168"/>
    </location>
</feature>
<evidence type="ECO:0000256" key="13">
    <source>
        <dbReference type="PROSITE-ProRule" id="PRU00035"/>
    </source>
</evidence>
<keyword evidence="6" id="KW-0862">Zinc</keyword>
<dbReference type="GO" id="GO:0005634">
    <property type="term" value="C:nucleus"/>
    <property type="evidence" value="ECO:0007669"/>
    <property type="project" value="UniProtKB-SubCell"/>
</dbReference>
<keyword evidence="7" id="KW-0156">Chromatin regulator</keyword>
<evidence type="ECO:0000256" key="1">
    <source>
        <dbReference type="ARBA" id="ARBA00004123"/>
    </source>
</evidence>
<evidence type="ECO:0000259" key="15">
    <source>
        <dbReference type="PROSITE" id="PS51727"/>
    </source>
</evidence>
<evidence type="ECO:0000256" key="3">
    <source>
        <dbReference type="ARBA" id="ARBA00022679"/>
    </source>
</evidence>
<keyword evidence="17" id="KW-1185">Reference proteome</keyword>
<dbReference type="InterPro" id="IPR001487">
    <property type="entry name" value="Bromodomain"/>
</dbReference>
<reference evidence="16" key="1">
    <citation type="submission" date="2023-06" db="EMBL/GenBank/DDBJ databases">
        <title>Genomic analysis of the entomopathogenic nematode Steinernema hermaphroditum.</title>
        <authorList>
            <person name="Schwarz E.M."/>
            <person name="Heppert J.K."/>
            <person name="Baniya A."/>
            <person name="Schwartz H.T."/>
            <person name="Tan C.-H."/>
            <person name="Antoshechkin I."/>
            <person name="Sternberg P.W."/>
            <person name="Goodrich-Blair H."/>
            <person name="Dillman A.R."/>
        </authorList>
    </citation>
    <scope>NUCLEOTIDE SEQUENCE</scope>
    <source>
        <strain evidence="16">PS9179</strain>
        <tissue evidence="16">Whole animal</tissue>
    </source>
</reference>
<feature type="domain" description="CBP/p300-type HAT" evidence="15">
    <location>
        <begin position="325"/>
        <end position="693"/>
    </location>
</feature>
<dbReference type="InterPro" id="IPR036427">
    <property type="entry name" value="Bromodomain-like_sf"/>
</dbReference>
<accession>A0AA39HWA2</accession>
<evidence type="ECO:0000256" key="2">
    <source>
        <dbReference type="ARBA" id="ARBA00013184"/>
    </source>
</evidence>
<dbReference type="PROSITE" id="PS50014">
    <property type="entry name" value="BROMODOMAIN_2"/>
    <property type="match status" value="1"/>
</dbReference>
<dbReference type="Proteomes" id="UP001175271">
    <property type="component" value="Unassembled WGS sequence"/>
</dbReference>
<dbReference type="PROSITE" id="PS51727">
    <property type="entry name" value="CBP_P300_HAT"/>
    <property type="match status" value="1"/>
</dbReference>
<evidence type="ECO:0000256" key="7">
    <source>
        <dbReference type="ARBA" id="ARBA00022853"/>
    </source>
</evidence>
<dbReference type="InterPro" id="IPR013178">
    <property type="entry name" value="Histone_AcTrfase_Rtt109/CBP"/>
</dbReference>
<dbReference type="Gene3D" id="1.20.920.10">
    <property type="entry name" value="Bromodomain-like"/>
    <property type="match status" value="1"/>
</dbReference>
<dbReference type="InterPro" id="IPR000433">
    <property type="entry name" value="Znf_ZZ"/>
</dbReference>
<dbReference type="EC" id="2.3.1.48" evidence="2"/>